<sequence>MEFCSILTHLPMPLASCTQQLLHYSTLWHPIQ</sequence>
<dbReference type="AlphaFoldDB" id="A0A0E9WM56"/>
<reference evidence="1" key="2">
    <citation type="journal article" date="2015" name="Fish Shellfish Immunol.">
        <title>Early steps in the European eel (Anguilla anguilla)-Vibrio vulnificus interaction in the gills: Role of the RtxA13 toxin.</title>
        <authorList>
            <person name="Callol A."/>
            <person name="Pajuelo D."/>
            <person name="Ebbesson L."/>
            <person name="Teles M."/>
            <person name="MacKenzie S."/>
            <person name="Amaro C."/>
        </authorList>
    </citation>
    <scope>NUCLEOTIDE SEQUENCE</scope>
</reference>
<reference evidence="1" key="1">
    <citation type="submission" date="2014-11" db="EMBL/GenBank/DDBJ databases">
        <authorList>
            <person name="Amaro Gonzalez C."/>
        </authorList>
    </citation>
    <scope>NUCLEOTIDE SEQUENCE</scope>
</reference>
<proteinExistence type="predicted"/>
<accession>A0A0E9WM56</accession>
<evidence type="ECO:0000313" key="1">
    <source>
        <dbReference type="EMBL" id="JAH90670.1"/>
    </source>
</evidence>
<organism evidence="1">
    <name type="scientific">Anguilla anguilla</name>
    <name type="common">European freshwater eel</name>
    <name type="synonym">Muraena anguilla</name>
    <dbReference type="NCBI Taxonomy" id="7936"/>
    <lineage>
        <taxon>Eukaryota</taxon>
        <taxon>Metazoa</taxon>
        <taxon>Chordata</taxon>
        <taxon>Craniata</taxon>
        <taxon>Vertebrata</taxon>
        <taxon>Euteleostomi</taxon>
        <taxon>Actinopterygii</taxon>
        <taxon>Neopterygii</taxon>
        <taxon>Teleostei</taxon>
        <taxon>Anguilliformes</taxon>
        <taxon>Anguillidae</taxon>
        <taxon>Anguilla</taxon>
    </lineage>
</organism>
<dbReference type="EMBL" id="GBXM01017907">
    <property type="protein sequence ID" value="JAH90670.1"/>
    <property type="molecule type" value="Transcribed_RNA"/>
</dbReference>
<protein>
    <submittedName>
        <fullName evidence="1">Uncharacterized protein</fullName>
    </submittedName>
</protein>
<name>A0A0E9WM56_ANGAN</name>